<dbReference type="RefSeq" id="WP_347922872.1">
    <property type="nucleotide sequence ID" value="NZ_CP157199.1"/>
</dbReference>
<gene>
    <name evidence="1" type="ORF">ABGB03_12320</name>
</gene>
<name>A0AAU7BR46_9FLAO</name>
<dbReference type="SUPFAM" id="SSF63825">
    <property type="entry name" value="YWTD domain"/>
    <property type="match status" value="1"/>
</dbReference>
<evidence type="ECO:0000313" key="1">
    <source>
        <dbReference type="EMBL" id="XBG60642.1"/>
    </source>
</evidence>
<protein>
    <submittedName>
        <fullName evidence="1">Uncharacterized protein</fullName>
    </submittedName>
</protein>
<proteinExistence type="predicted"/>
<reference evidence="1" key="1">
    <citation type="submission" date="2024-05" db="EMBL/GenBank/DDBJ databases">
        <title>Pontimicrobium maritimus sp. nov., isolated form sea water.</title>
        <authorList>
            <person name="Muhammad N."/>
            <person name="Vuong T.Q."/>
            <person name="Han H.L."/>
            <person name="Kim S.-G."/>
        </authorList>
    </citation>
    <scope>NUCLEOTIDE SEQUENCE</scope>
    <source>
        <strain evidence="1">SW4</strain>
    </source>
</reference>
<organism evidence="1">
    <name type="scientific">Pontimicrobium sp. SW4</name>
    <dbReference type="NCBI Taxonomy" id="3153519"/>
    <lineage>
        <taxon>Bacteria</taxon>
        <taxon>Pseudomonadati</taxon>
        <taxon>Bacteroidota</taxon>
        <taxon>Flavobacteriia</taxon>
        <taxon>Flavobacteriales</taxon>
        <taxon>Flavobacteriaceae</taxon>
        <taxon>Pontimicrobium</taxon>
    </lineage>
</organism>
<dbReference type="AlphaFoldDB" id="A0AAU7BR46"/>
<accession>A0AAU7BR46</accession>
<dbReference type="EMBL" id="CP157199">
    <property type="protein sequence ID" value="XBG60642.1"/>
    <property type="molecule type" value="Genomic_DNA"/>
</dbReference>
<sequence>MKHIPFLFFFISISIFSQETYKTLFIKKTELKAKIIASVIKSNRYESIKYIDNNTLFVKLNENIIYNYSNLQLDEITSIDAFSPSKTKLFYKNFNTVVVLDNRLAEMDKVNFNTIKPYKNITHVTTSFGNKLWIFNQDTQQLELYNYKTGEVTAKSLPIQSNVVDLKSDYSYCWLLTENYLYKYDSLGSLIFKFENKGYTNITLDFKENFLLKSDKGLFYFRNYDQALIPIDTPKLLIKQFLVTNGSLYIYDDEFLHEYQLIKD</sequence>